<evidence type="ECO:0000256" key="5">
    <source>
        <dbReference type="ARBA" id="ARBA00022723"/>
    </source>
</evidence>
<dbReference type="GO" id="GO:0034440">
    <property type="term" value="P:lipid oxidation"/>
    <property type="evidence" value="ECO:0007669"/>
    <property type="project" value="InterPro"/>
</dbReference>
<keyword evidence="6" id="KW-0223">Dioxygenase</keyword>
<sequence>MVTTPLPALPVPPPHIPGVDVKAIFEHDDEEKFLNALPGKIKDALLPSFDPGVFNNELLNLSIYRKLDPKDPTKSEDAGGNITKGTYAGTQVALTELYSRIEQSYSTYFDVLAVESTLPRYVDLTEKKASYKFTPYPTLEDGSPAQYPPHLDHIPAADDVPQWKIFNILGIAEATVLLQKVMPDEFLGKTKDWILSLEREAVGGHPQTGMTIQDVVDYNKHNRKSATDIARGENLGLLDDWYSDRRFADQQLSGCNPTTIKNVSDERFGEFVKAAKDNGYDKWVAALAKADRKSLFMQDNSYFREAIGVKDPAAEMNHKQAWSDMNWACGSVSLFQLHPDGKLHPVAICVDYLGSMEKSVTIFNKRMLPSDSTAGEKEDWAWRYAKTCAQVSDWLVHELAVHLTNAHLIEEAVIVATNRTIPMEHIIYRILSPHWYKTLSLNAAARASLVPQVIADIIGFSPDQAYSFIRHAFDNFDFVGNYVPNDLEKRGFPATEEGLKDARYKNYPYAKNMLSLWESLRTYVKSMLELYYDKDDAEAVARDEHVKEWVREVHTAAHIKTFPDIKTIDDLTDAVTMCIHIASPFHTAVNYLQNFYQSFVVGRPPMLCAAPPRTLAQLRAFGERDLVAALPINRQREWLLAAQVPWLLSFKVESDRSLLNYALSQWSVYKKKEREEEKQVRDISEMFYLDLCRLAKEFYYNSRDMDSGSVPYMVLDPSTTAVSILI</sequence>
<accession>A0AA38R2G6</accession>
<reference evidence="10" key="1">
    <citation type="submission" date="2022-07" db="EMBL/GenBank/DDBJ databases">
        <title>Fungi with potential for degradation of polypropylene.</title>
        <authorList>
            <person name="Gostincar C."/>
        </authorList>
    </citation>
    <scope>NUCLEOTIDE SEQUENCE</scope>
    <source>
        <strain evidence="10">EXF-13287</strain>
    </source>
</reference>
<dbReference type="GO" id="GO:0046872">
    <property type="term" value="F:metal ion binding"/>
    <property type="evidence" value="ECO:0007669"/>
    <property type="project" value="UniProtKB-KW"/>
</dbReference>
<dbReference type="PRINTS" id="PR00087">
    <property type="entry name" value="LIPOXYGENASE"/>
</dbReference>
<evidence type="ECO:0000256" key="1">
    <source>
        <dbReference type="ARBA" id="ARBA00000366"/>
    </source>
</evidence>
<comment type="cofactor">
    <cofactor evidence="2">
        <name>Mn(2+)</name>
        <dbReference type="ChEBI" id="CHEBI:29035"/>
    </cofactor>
</comment>
<gene>
    <name evidence="10" type="ORF">NKR19_g9787</name>
</gene>
<dbReference type="PROSITE" id="PS51393">
    <property type="entry name" value="LIPOXYGENASE_3"/>
    <property type="match status" value="1"/>
</dbReference>
<keyword evidence="8" id="KW-0464">Manganese</keyword>
<dbReference type="InterPro" id="IPR013819">
    <property type="entry name" value="LipOase_C"/>
</dbReference>
<evidence type="ECO:0000256" key="7">
    <source>
        <dbReference type="ARBA" id="ARBA00023002"/>
    </source>
</evidence>
<keyword evidence="11" id="KW-1185">Reference proteome</keyword>
<protein>
    <recommendedName>
        <fullName evidence="4">Manganese lipoxygenase</fullName>
        <ecNumber evidence="3">1.13.11.45</ecNumber>
    </recommendedName>
</protein>
<feature type="domain" description="Lipoxygenase" evidence="9">
    <location>
        <begin position="241"/>
        <end position="726"/>
    </location>
</feature>
<evidence type="ECO:0000259" key="9">
    <source>
        <dbReference type="PROSITE" id="PS51393"/>
    </source>
</evidence>
<dbReference type="GO" id="GO:0050584">
    <property type="term" value="F:linoleate 11-lipoxygenase activity"/>
    <property type="evidence" value="ECO:0007669"/>
    <property type="project" value="UniProtKB-EC"/>
</dbReference>
<dbReference type="EMBL" id="JANBVN010000258">
    <property type="protein sequence ID" value="KAJ9130696.1"/>
    <property type="molecule type" value="Genomic_DNA"/>
</dbReference>
<evidence type="ECO:0000256" key="4">
    <source>
        <dbReference type="ARBA" id="ARBA00021175"/>
    </source>
</evidence>
<evidence type="ECO:0000313" key="10">
    <source>
        <dbReference type="EMBL" id="KAJ9130696.1"/>
    </source>
</evidence>
<dbReference type="PANTHER" id="PTHR11771">
    <property type="entry name" value="LIPOXYGENASE"/>
    <property type="match status" value="1"/>
</dbReference>
<dbReference type="EC" id="1.13.11.45" evidence="3"/>
<dbReference type="Pfam" id="PF00305">
    <property type="entry name" value="Lipoxygenase"/>
    <property type="match status" value="1"/>
</dbReference>
<evidence type="ECO:0000256" key="6">
    <source>
        <dbReference type="ARBA" id="ARBA00022964"/>
    </source>
</evidence>
<dbReference type="Proteomes" id="UP001174691">
    <property type="component" value="Unassembled WGS sequence"/>
</dbReference>
<comment type="caution">
    <text evidence="10">The sequence shown here is derived from an EMBL/GenBank/DDBJ whole genome shotgun (WGS) entry which is preliminary data.</text>
</comment>
<evidence type="ECO:0000256" key="2">
    <source>
        <dbReference type="ARBA" id="ARBA00001936"/>
    </source>
</evidence>
<dbReference type="SUPFAM" id="SSF48484">
    <property type="entry name" value="Lipoxigenase"/>
    <property type="match status" value="1"/>
</dbReference>
<comment type="catalytic activity">
    <reaction evidence="1">
        <text>(9Z,12Z)-octadecadienoate + O2 = (11S)-hydroperoxy-(9Z,12Z)-octadecadienoate</text>
        <dbReference type="Rhea" id="RHEA:18993"/>
        <dbReference type="ChEBI" id="CHEBI:15379"/>
        <dbReference type="ChEBI" id="CHEBI:30245"/>
        <dbReference type="ChEBI" id="CHEBI:57467"/>
        <dbReference type="EC" id="1.13.11.45"/>
    </reaction>
</comment>
<proteinExistence type="predicted"/>
<dbReference type="InterPro" id="IPR036226">
    <property type="entry name" value="LipOase_C_sf"/>
</dbReference>
<dbReference type="Gene3D" id="1.20.245.10">
    <property type="entry name" value="Lipoxygenase-1, Domain 5"/>
    <property type="match status" value="1"/>
</dbReference>
<evidence type="ECO:0000313" key="11">
    <source>
        <dbReference type="Proteomes" id="UP001174691"/>
    </source>
</evidence>
<dbReference type="GO" id="GO:0043651">
    <property type="term" value="P:linoleic acid metabolic process"/>
    <property type="evidence" value="ECO:0007669"/>
    <property type="project" value="UniProtKB-ARBA"/>
</dbReference>
<name>A0AA38R2G6_9PEZI</name>
<organism evidence="10 11">
    <name type="scientific">Coniochaeta hoffmannii</name>
    <dbReference type="NCBI Taxonomy" id="91930"/>
    <lineage>
        <taxon>Eukaryota</taxon>
        <taxon>Fungi</taxon>
        <taxon>Dikarya</taxon>
        <taxon>Ascomycota</taxon>
        <taxon>Pezizomycotina</taxon>
        <taxon>Sordariomycetes</taxon>
        <taxon>Sordariomycetidae</taxon>
        <taxon>Coniochaetales</taxon>
        <taxon>Coniochaetaceae</taxon>
        <taxon>Coniochaeta</taxon>
    </lineage>
</organism>
<evidence type="ECO:0000256" key="8">
    <source>
        <dbReference type="ARBA" id="ARBA00023211"/>
    </source>
</evidence>
<dbReference type="InterPro" id="IPR000907">
    <property type="entry name" value="LipOase"/>
</dbReference>
<dbReference type="Gene3D" id="3.10.450.60">
    <property type="match status" value="1"/>
</dbReference>
<keyword evidence="5" id="KW-0479">Metal-binding</keyword>
<evidence type="ECO:0000256" key="3">
    <source>
        <dbReference type="ARBA" id="ARBA00013178"/>
    </source>
</evidence>
<keyword evidence="7" id="KW-0560">Oxidoreductase</keyword>
<dbReference type="AlphaFoldDB" id="A0AA38R2G6"/>